<name>A0ABX1KQ10_9GAMM</name>
<dbReference type="RefSeq" id="WP_168826344.1">
    <property type="nucleotide sequence ID" value="NZ_JABAEB010000009.1"/>
</dbReference>
<dbReference type="Proteomes" id="UP000527352">
    <property type="component" value="Unassembled WGS sequence"/>
</dbReference>
<evidence type="ECO:0000313" key="1">
    <source>
        <dbReference type="EMBL" id="NLQ24311.1"/>
    </source>
</evidence>
<proteinExistence type="predicted"/>
<dbReference type="EMBL" id="JABAEB010000009">
    <property type="protein sequence ID" value="NLQ24311.1"/>
    <property type="molecule type" value="Genomic_DNA"/>
</dbReference>
<keyword evidence="2" id="KW-1185">Reference proteome</keyword>
<accession>A0ABX1KQ10</accession>
<protein>
    <submittedName>
        <fullName evidence="1">Regulator</fullName>
    </submittedName>
</protein>
<sequence length="163" mass="18558">MKKYKKLHQTYLHYLLVNRRLSPDQYSVLTSLTESEVQVWFTPRRSKITALVKVLGSVVISQARKDDASDRSWLLSKQSLNQRQYLWSRTLGIKLDSNESKNMCPEKLGVALLAIHNPRHAIIWALRLGISLPESILAVKSSTRLDAFILQVAKDTDIELSGV</sequence>
<comment type="caution">
    <text evidence="1">The sequence shown here is derived from an EMBL/GenBank/DDBJ whole genome shotgun (WGS) entry which is preliminary data.</text>
</comment>
<reference evidence="1 2" key="1">
    <citation type="submission" date="2020-04" db="EMBL/GenBank/DDBJ databases">
        <title>The first description of lens atrophy caused by putative novel Shewanella sp. that is a new emerging pathogen for cultured rainbow trout?</title>
        <authorList>
            <person name="Saticioglu I.B."/>
            <person name="Duman M."/>
            <person name="Altun S."/>
        </authorList>
    </citation>
    <scope>NUCLEOTIDE SEQUENCE [LARGE SCALE GENOMIC DNA]</scope>
    <source>
        <strain evidence="1 2">S-1</strain>
    </source>
</reference>
<evidence type="ECO:0000313" key="2">
    <source>
        <dbReference type="Proteomes" id="UP000527352"/>
    </source>
</evidence>
<gene>
    <name evidence="1" type="ORF">HGO26_15685</name>
</gene>
<organism evidence="1 2">
    <name type="scientific">Shewanella oncorhynchi</name>
    <dbReference type="NCBI Taxonomy" id="2726434"/>
    <lineage>
        <taxon>Bacteria</taxon>
        <taxon>Pseudomonadati</taxon>
        <taxon>Pseudomonadota</taxon>
        <taxon>Gammaproteobacteria</taxon>
        <taxon>Alteromonadales</taxon>
        <taxon>Shewanellaceae</taxon>
        <taxon>Shewanella</taxon>
    </lineage>
</organism>